<feature type="transmembrane region" description="Helical" evidence="1">
    <location>
        <begin position="21"/>
        <end position="38"/>
    </location>
</feature>
<keyword evidence="1" id="KW-0812">Transmembrane</keyword>
<evidence type="ECO:0000313" key="3">
    <source>
        <dbReference type="Proteomes" id="UP000244184"/>
    </source>
</evidence>
<gene>
    <name evidence="2" type="ORF">C8Z91_11545</name>
</gene>
<dbReference type="RefSeq" id="WP_108531538.1">
    <property type="nucleotide sequence ID" value="NZ_PYHP01000030.1"/>
</dbReference>
<feature type="transmembrane region" description="Helical" evidence="1">
    <location>
        <begin position="265"/>
        <end position="285"/>
    </location>
</feature>
<protein>
    <submittedName>
        <fullName evidence="2">Uncharacterized protein</fullName>
    </submittedName>
</protein>
<feature type="transmembrane region" description="Helical" evidence="1">
    <location>
        <begin position="407"/>
        <end position="428"/>
    </location>
</feature>
<keyword evidence="1" id="KW-1133">Transmembrane helix</keyword>
<sequence>MATIFRIALADFMERVRRTGFLVAILLTILLGCMFSPPSDGGYVTLVFDRYVGVYNSAWMGMSVAISTIVFFSLIGFYLVANAIGLDARSGVGQLVAASSVGRTKYVLGKYFSNLAILGVIVMLLMVMAFIMQLMRGESTAIHIWELVSPFLLLVLPLMALVAAAAIWFEIVPWLRGTVGTVVYFVIWISSIFLSRKPIPLGHYLTLSDPYGQKIPIDSIAQVVHKQFPDYNGNISQGLTLLEEPVRKFVWEGIDWTAPLVAGRLLWVFVAFALAGTAAIFFRGFRDERAITMQVNKTRTEAGAGNVSDVGEAFISGMALDSVQVKAAFLPVLRAELRLMFSGLRWWLFGACSLLILGFVLSPDASTRFVLPLVWIWPLALWSAMGSREIRFETEDLLYSSPFGARWLLTATWLSGILVALLTSLGIGMRLLASGEWEPLLAWLVAAVFIPTFALVCGVWSQNRRTFEILYLALWFLGPLNRMPIFNFMDLRDSRQPFIYSAAAVLLYVAAVIGRKAKMNR</sequence>
<feature type="transmembrane region" description="Helical" evidence="1">
    <location>
        <begin position="440"/>
        <end position="460"/>
    </location>
</feature>
<feature type="transmembrane region" description="Helical" evidence="1">
    <location>
        <begin position="174"/>
        <end position="194"/>
    </location>
</feature>
<feature type="transmembrane region" description="Helical" evidence="1">
    <location>
        <begin position="497"/>
        <end position="514"/>
    </location>
</feature>
<proteinExistence type="predicted"/>
<feature type="transmembrane region" description="Helical" evidence="1">
    <location>
        <begin position="467"/>
        <end position="485"/>
    </location>
</feature>
<dbReference type="Proteomes" id="UP000244184">
    <property type="component" value="Unassembled WGS sequence"/>
</dbReference>
<keyword evidence="1" id="KW-0472">Membrane</keyword>
<comment type="caution">
    <text evidence="2">The sequence shown here is derived from an EMBL/GenBank/DDBJ whole genome shotgun (WGS) entry which is preliminary data.</text>
</comment>
<evidence type="ECO:0000256" key="1">
    <source>
        <dbReference type="SAM" id="Phobius"/>
    </source>
</evidence>
<name>A0A2T6G4K6_9BACL</name>
<organism evidence="2 3">
    <name type="scientific">Paenibacillus elgii</name>
    <dbReference type="NCBI Taxonomy" id="189691"/>
    <lineage>
        <taxon>Bacteria</taxon>
        <taxon>Bacillati</taxon>
        <taxon>Bacillota</taxon>
        <taxon>Bacilli</taxon>
        <taxon>Bacillales</taxon>
        <taxon>Paenibacillaceae</taxon>
        <taxon>Paenibacillus</taxon>
    </lineage>
</organism>
<feature type="transmembrane region" description="Helical" evidence="1">
    <location>
        <begin position="58"/>
        <end position="80"/>
    </location>
</feature>
<reference evidence="2 3" key="1">
    <citation type="submission" date="2018-03" db="EMBL/GenBank/DDBJ databases">
        <title>Genome sequence of Paenibacillus elgii strain AC13 an antimicrobial compound producing bacteria.</title>
        <authorList>
            <person name="Kurokawa A.S."/>
            <person name="Araujo J.F."/>
            <person name="Costa R.A."/>
            <person name="Ortega D.B."/>
            <person name="Pires A.S."/>
            <person name="Pappas G.J.Jr."/>
            <person name="Franco O.L."/>
            <person name="Barreto C."/>
            <person name="Magalhaes B.S."/>
            <person name="Kruger R.H."/>
        </authorList>
    </citation>
    <scope>NUCLEOTIDE SEQUENCE [LARGE SCALE GENOMIC DNA]</scope>
    <source>
        <strain evidence="2 3">AC13</strain>
    </source>
</reference>
<feature type="transmembrane region" description="Helical" evidence="1">
    <location>
        <begin position="111"/>
        <end position="135"/>
    </location>
</feature>
<feature type="transmembrane region" description="Helical" evidence="1">
    <location>
        <begin position="147"/>
        <end position="169"/>
    </location>
</feature>
<evidence type="ECO:0000313" key="2">
    <source>
        <dbReference type="EMBL" id="PUA39096.1"/>
    </source>
</evidence>
<dbReference type="EMBL" id="PYHP01000030">
    <property type="protein sequence ID" value="PUA39096.1"/>
    <property type="molecule type" value="Genomic_DNA"/>
</dbReference>
<dbReference type="AlphaFoldDB" id="A0A2T6G4K6"/>
<accession>A0A2T6G4K6</accession>
<feature type="transmembrane region" description="Helical" evidence="1">
    <location>
        <begin position="344"/>
        <end position="363"/>
    </location>
</feature>
<dbReference type="PROSITE" id="PS51257">
    <property type="entry name" value="PROKAR_LIPOPROTEIN"/>
    <property type="match status" value="1"/>
</dbReference>
<feature type="transmembrane region" description="Helical" evidence="1">
    <location>
        <begin position="369"/>
        <end position="386"/>
    </location>
</feature>